<dbReference type="RefSeq" id="WP_111527870.1">
    <property type="nucleotide sequence ID" value="NZ_JBHRSG010000002.1"/>
</dbReference>
<dbReference type="PANTHER" id="PTHR12714:SF9">
    <property type="entry name" value="PROTEIN-S-ISOPRENYLCYSTEINE O-METHYLTRANSFERASE"/>
    <property type="match status" value="1"/>
</dbReference>
<dbReference type="GO" id="GO:0016020">
    <property type="term" value="C:membrane"/>
    <property type="evidence" value="ECO:0007669"/>
    <property type="project" value="UniProtKB-SubCell"/>
</dbReference>
<dbReference type="Proteomes" id="UP000249254">
    <property type="component" value="Unassembled WGS sequence"/>
</dbReference>
<protein>
    <submittedName>
        <fullName evidence="6">Isoprenylcysteine carboxylmethyltransferase family protein</fullName>
    </submittedName>
</protein>
<feature type="transmembrane region" description="Helical" evidence="5">
    <location>
        <begin position="42"/>
        <end position="66"/>
    </location>
</feature>
<evidence type="ECO:0000313" key="7">
    <source>
        <dbReference type="Proteomes" id="UP000249254"/>
    </source>
</evidence>
<evidence type="ECO:0000256" key="3">
    <source>
        <dbReference type="ARBA" id="ARBA00022989"/>
    </source>
</evidence>
<name>A0A328AHI8_9CAUL</name>
<dbReference type="OrthoDB" id="9789029at2"/>
<dbReference type="Gene3D" id="1.20.120.1630">
    <property type="match status" value="1"/>
</dbReference>
<accession>A0A328AHI8</accession>
<evidence type="ECO:0000256" key="5">
    <source>
        <dbReference type="SAM" id="Phobius"/>
    </source>
</evidence>
<keyword evidence="6" id="KW-0489">Methyltransferase</keyword>
<feature type="transmembrane region" description="Helical" evidence="5">
    <location>
        <begin position="12"/>
        <end position="30"/>
    </location>
</feature>
<organism evidence="6 7">
    <name type="scientific">Phenylobacterium soli</name>
    <dbReference type="NCBI Taxonomy" id="2170551"/>
    <lineage>
        <taxon>Bacteria</taxon>
        <taxon>Pseudomonadati</taxon>
        <taxon>Pseudomonadota</taxon>
        <taxon>Alphaproteobacteria</taxon>
        <taxon>Caulobacterales</taxon>
        <taxon>Caulobacteraceae</taxon>
        <taxon>Phenylobacterium</taxon>
    </lineage>
</organism>
<keyword evidence="7" id="KW-1185">Reference proteome</keyword>
<gene>
    <name evidence="6" type="ORF">DJ017_06075</name>
</gene>
<sequence>MSHSSSSAYGLWSLVILNSVLFIFFALSFFKPQSQRDWRSFGAFSGFLVALFTEMYGFPLTIYLTLPWLQRYFPGVNWLTHDSGHLLEEMIGWRANPHFGPFHILSDILIGGGFWLLAASWPPLYRAQKEHRLADTGPYARIRHPQYVAFVVIMFGFLLQWPTLITLALFPILVFMYWRLGKAEERDSLAAFGDGYRAYMRSTPAVIPRLSRRRDAQARPDATS</sequence>
<evidence type="ECO:0000256" key="4">
    <source>
        <dbReference type="ARBA" id="ARBA00023136"/>
    </source>
</evidence>
<comment type="caution">
    <text evidence="6">The sequence shown here is derived from an EMBL/GenBank/DDBJ whole genome shotgun (WGS) entry which is preliminary data.</text>
</comment>
<keyword evidence="2 5" id="KW-0812">Transmembrane</keyword>
<dbReference type="GO" id="GO:0004671">
    <property type="term" value="F:protein C-terminal S-isoprenylcysteine carboxyl O-methyltransferase activity"/>
    <property type="evidence" value="ECO:0007669"/>
    <property type="project" value="InterPro"/>
</dbReference>
<comment type="subcellular location">
    <subcellularLocation>
        <location evidence="1">Membrane</location>
        <topology evidence="1">Multi-pass membrane protein</topology>
    </subcellularLocation>
</comment>
<dbReference type="AlphaFoldDB" id="A0A328AHI8"/>
<keyword evidence="6" id="KW-0808">Transferase</keyword>
<keyword evidence="4 5" id="KW-0472">Membrane</keyword>
<feature type="transmembrane region" description="Helical" evidence="5">
    <location>
        <begin position="146"/>
        <end position="178"/>
    </location>
</feature>
<dbReference type="PANTHER" id="PTHR12714">
    <property type="entry name" value="PROTEIN-S ISOPRENYLCYSTEINE O-METHYLTRANSFERASE"/>
    <property type="match status" value="1"/>
</dbReference>
<evidence type="ECO:0000313" key="6">
    <source>
        <dbReference type="EMBL" id="RAK54119.1"/>
    </source>
</evidence>
<evidence type="ECO:0000256" key="2">
    <source>
        <dbReference type="ARBA" id="ARBA00022692"/>
    </source>
</evidence>
<proteinExistence type="predicted"/>
<dbReference type="GO" id="GO:0032259">
    <property type="term" value="P:methylation"/>
    <property type="evidence" value="ECO:0007669"/>
    <property type="project" value="UniProtKB-KW"/>
</dbReference>
<dbReference type="EMBL" id="QFYQ01000001">
    <property type="protein sequence ID" value="RAK54119.1"/>
    <property type="molecule type" value="Genomic_DNA"/>
</dbReference>
<keyword evidence="3 5" id="KW-1133">Transmembrane helix</keyword>
<dbReference type="Pfam" id="PF04140">
    <property type="entry name" value="ICMT"/>
    <property type="match status" value="1"/>
</dbReference>
<reference evidence="7" key="1">
    <citation type="submission" date="2018-05" db="EMBL/GenBank/DDBJ databases">
        <authorList>
            <person name="Li X."/>
        </authorList>
    </citation>
    <scope>NUCLEOTIDE SEQUENCE [LARGE SCALE GENOMIC DNA]</scope>
    <source>
        <strain evidence="7">LX32</strain>
    </source>
</reference>
<evidence type="ECO:0000256" key="1">
    <source>
        <dbReference type="ARBA" id="ARBA00004141"/>
    </source>
</evidence>
<dbReference type="InterPro" id="IPR007269">
    <property type="entry name" value="ICMT_MeTrfase"/>
</dbReference>
<feature type="transmembrane region" description="Helical" evidence="5">
    <location>
        <begin position="102"/>
        <end position="125"/>
    </location>
</feature>